<dbReference type="InterPro" id="IPR015421">
    <property type="entry name" value="PyrdxlP-dep_Trfase_major"/>
</dbReference>
<dbReference type="Pfam" id="PF01041">
    <property type="entry name" value="DegT_DnrJ_EryC1"/>
    <property type="match status" value="2"/>
</dbReference>
<dbReference type="GO" id="GO:0030170">
    <property type="term" value="F:pyridoxal phosphate binding"/>
    <property type="evidence" value="ECO:0007669"/>
    <property type="project" value="TreeGrafter"/>
</dbReference>
<dbReference type="SUPFAM" id="SSF53383">
    <property type="entry name" value="PLP-dependent transferases"/>
    <property type="match status" value="1"/>
</dbReference>
<comment type="caution">
    <text evidence="1">The sequence shown here is derived from an EMBL/GenBank/DDBJ whole genome shotgun (WGS) entry which is preliminary data.</text>
</comment>
<sequence>MKGIYKAIHNPYQVVKMFEEEVANYTGAVYAIAVDSCTNALFLSCLYMKVQNVTIPGKTYLSVPQSIIHAGGHVVFNEALEWEGIYELSPYKIYDAAKRFTCGMYIPGSLMCLSFHDKKILPIGKGGMILTDNKAAAGWFKLSRYEGREEVMYHDDDIQQLGYNMYMTPEQAARGLTLMRNIPLCNKDQEEQGGYNKLSKFSVFKGSEVTYLI</sequence>
<gene>
    <name evidence="1" type="ORF">LCGC14_1667150</name>
</gene>
<organism evidence="1">
    <name type="scientific">marine sediment metagenome</name>
    <dbReference type="NCBI Taxonomy" id="412755"/>
    <lineage>
        <taxon>unclassified sequences</taxon>
        <taxon>metagenomes</taxon>
        <taxon>ecological metagenomes</taxon>
    </lineage>
</organism>
<evidence type="ECO:0000313" key="1">
    <source>
        <dbReference type="EMBL" id="KKM18291.1"/>
    </source>
</evidence>
<name>A0A0F9HSB4_9ZZZZ</name>
<protein>
    <recommendedName>
        <fullName evidence="2">DegT/DnrJ/EryC1/StrS aminotransferase family protein</fullName>
    </recommendedName>
</protein>
<dbReference type="PANTHER" id="PTHR30244:SF34">
    <property type="entry name" value="DTDP-4-AMINO-4,6-DIDEOXYGALACTOSE TRANSAMINASE"/>
    <property type="match status" value="1"/>
</dbReference>
<dbReference type="AlphaFoldDB" id="A0A0F9HSB4"/>
<dbReference type="GO" id="GO:0000271">
    <property type="term" value="P:polysaccharide biosynthetic process"/>
    <property type="evidence" value="ECO:0007669"/>
    <property type="project" value="TreeGrafter"/>
</dbReference>
<evidence type="ECO:0008006" key="2">
    <source>
        <dbReference type="Google" id="ProtNLM"/>
    </source>
</evidence>
<accession>A0A0F9HSB4</accession>
<reference evidence="1" key="1">
    <citation type="journal article" date="2015" name="Nature">
        <title>Complex archaea that bridge the gap between prokaryotes and eukaryotes.</title>
        <authorList>
            <person name="Spang A."/>
            <person name="Saw J.H."/>
            <person name="Jorgensen S.L."/>
            <person name="Zaremba-Niedzwiedzka K."/>
            <person name="Martijn J."/>
            <person name="Lind A.E."/>
            <person name="van Eijk R."/>
            <person name="Schleper C."/>
            <person name="Guy L."/>
            <person name="Ettema T.J."/>
        </authorList>
    </citation>
    <scope>NUCLEOTIDE SEQUENCE</scope>
</reference>
<dbReference type="PANTHER" id="PTHR30244">
    <property type="entry name" value="TRANSAMINASE"/>
    <property type="match status" value="1"/>
</dbReference>
<dbReference type="InterPro" id="IPR000653">
    <property type="entry name" value="DegT/StrS_aminotransferase"/>
</dbReference>
<dbReference type="GO" id="GO:0008483">
    <property type="term" value="F:transaminase activity"/>
    <property type="evidence" value="ECO:0007669"/>
    <property type="project" value="TreeGrafter"/>
</dbReference>
<dbReference type="Gene3D" id="3.40.640.10">
    <property type="entry name" value="Type I PLP-dependent aspartate aminotransferase-like (Major domain)"/>
    <property type="match status" value="2"/>
</dbReference>
<dbReference type="EMBL" id="LAZR01014252">
    <property type="protein sequence ID" value="KKM18291.1"/>
    <property type="molecule type" value="Genomic_DNA"/>
</dbReference>
<dbReference type="InterPro" id="IPR015424">
    <property type="entry name" value="PyrdxlP-dep_Trfase"/>
</dbReference>
<proteinExistence type="predicted"/>